<dbReference type="Proteomes" id="UP000327157">
    <property type="component" value="Chromosome 13"/>
</dbReference>
<reference evidence="1 2" key="3">
    <citation type="submission" date="2019-11" db="EMBL/GenBank/DDBJ databases">
        <title>A de novo genome assembly of a pear dwarfing rootstock.</title>
        <authorList>
            <person name="Wang F."/>
            <person name="Wang J."/>
            <person name="Li S."/>
            <person name="Zhang Y."/>
            <person name="Fang M."/>
            <person name="Ma L."/>
            <person name="Zhao Y."/>
            <person name="Jiang S."/>
        </authorList>
    </citation>
    <scope>NUCLEOTIDE SEQUENCE [LARGE SCALE GENOMIC DNA]</scope>
    <source>
        <strain evidence="1">S2</strain>
        <tissue evidence="1">Leaf</tissue>
    </source>
</reference>
<evidence type="ECO:0000313" key="2">
    <source>
        <dbReference type="Proteomes" id="UP000327157"/>
    </source>
</evidence>
<evidence type="ECO:0000313" key="1">
    <source>
        <dbReference type="EMBL" id="KAB2599662.1"/>
    </source>
</evidence>
<reference evidence="1 2" key="1">
    <citation type="submission" date="2019-09" db="EMBL/GenBank/DDBJ databases">
        <authorList>
            <person name="Ou C."/>
        </authorList>
    </citation>
    <scope>NUCLEOTIDE SEQUENCE [LARGE SCALE GENOMIC DNA]</scope>
    <source>
        <strain evidence="1">S2</strain>
        <tissue evidence="1">Leaf</tissue>
    </source>
</reference>
<gene>
    <name evidence="1" type="ORF">D8674_009933</name>
</gene>
<keyword evidence="2" id="KW-1185">Reference proteome</keyword>
<dbReference type="AlphaFoldDB" id="A0A5N5FEK0"/>
<accession>A0A5N5FEK0</accession>
<sequence>MFTRHVDFVTYNTSHLACNVHSQATVPAALPGPGTAVPGACEEQLRQLDQCQEQCRMQGQPQHQCQRMCRQQLEQGQGIKMVVNYPVI</sequence>
<dbReference type="EMBL" id="SMOL01000753">
    <property type="protein sequence ID" value="KAB2599662.1"/>
    <property type="molecule type" value="Genomic_DNA"/>
</dbReference>
<organism evidence="1 2">
    <name type="scientific">Pyrus ussuriensis x Pyrus communis</name>
    <dbReference type="NCBI Taxonomy" id="2448454"/>
    <lineage>
        <taxon>Eukaryota</taxon>
        <taxon>Viridiplantae</taxon>
        <taxon>Streptophyta</taxon>
        <taxon>Embryophyta</taxon>
        <taxon>Tracheophyta</taxon>
        <taxon>Spermatophyta</taxon>
        <taxon>Magnoliopsida</taxon>
        <taxon>eudicotyledons</taxon>
        <taxon>Gunneridae</taxon>
        <taxon>Pentapetalae</taxon>
        <taxon>rosids</taxon>
        <taxon>fabids</taxon>
        <taxon>Rosales</taxon>
        <taxon>Rosaceae</taxon>
        <taxon>Amygdaloideae</taxon>
        <taxon>Maleae</taxon>
        <taxon>Pyrus</taxon>
    </lineage>
</organism>
<reference evidence="2" key="2">
    <citation type="submission" date="2019-10" db="EMBL/GenBank/DDBJ databases">
        <title>A de novo genome assembly of a pear dwarfing rootstock.</title>
        <authorList>
            <person name="Wang F."/>
            <person name="Wang J."/>
            <person name="Li S."/>
            <person name="Zhang Y."/>
            <person name="Fang M."/>
            <person name="Ma L."/>
            <person name="Zhao Y."/>
            <person name="Jiang S."/>
        </authorList>
    </citation>
    <scope>NUCLEOTIDE SEQUENCE [LARGE SCALE GENOMIC DNA]</scope>
</reference>
<comment type="caution">
    <text evidence="1">The sequence shown here is derived from an EMBL/GenBank/DDBJ whole genome shotgun (WGS) entry which is preliminary data.</text>
</comment>
<proteinExistence type="predicted"/>
<name>A0A5N5FEK0_9ROSA</name>
<dbReference type="OrthoDB" id="10655263at2759"/>
<protein>
    <submittedName>
        <fullName evidence="1">Antimicrobial peptide X-like</fullName>
    </submittedName>
</protein>